<dbReference type="GO" id="GO:0004130">
    <property type="term" value="F:cytochrome-c peroxidase activity"/>
    <property type="evidence" value="ECO:0007669"/>
    <property type="project" value="TreeGrafter"/>
</dbReference>
<dbReference type="Proteomes" id="UP001138802">
    <property type="component" value="Unassembled WGS sequence"/>
</dbReference>
<keyword evidence="3 9" id="KW-0479">Metal-binding</keyword>
<dbReference type="Gene3D" id="1.10.760.10">
    <property type="entry name" value="Cytochrome c-like domain"/>
    <property type="match status" value="2"/>
</dbReference>
<comment type="caution">
    <text evidence="13">The sequence shown here is derived from an EMBL/GenBank/DDBJ whole genome shotgun (WGS) entry which is preliminary data.</text>
</comment>
<dbReference type="InterPro" id="IPR004852">
    <property type="entry name" value="Di-haem_cyt_c_peroxidsae"/>
</dbReference>
<evidence type="ECO:0000256" key="5">
    <source>
        <dbReference type="ARBA" id="ARBA00022764"/>
    </source>
</evidence>
<feature type="signal peptide" evidence="11">
    <location>
        <begin position="1"/>
        <end position="24"/>
    </location>
</feature>
<proteinExistence type="predicted"/>
<dbReference type="InterPro" id="IPR009056">
    <property type="entry name" value="Cyt_c-like_dom"/>
</dbReference>
<evidence type="ECO:0000256" key="2">
    <source>
        <dbReference type="ARBA" id="ARBA00022617"/>
    </source>
</evidence>
<dbReference type="GO" id="GO:0042597">
    <property type="term" value="C:periplasmic space"/>
    <property type="evidence" value="ECO:0007669"/>
    <property type="project" value="UniProtKB-SubCell"/>
</dbReference>
<feature type="region of interest" description="Disordered" evidence="10">
    <location>
        <begin position="29"/>
        <end position="48"/>
    </location>
</feature>
<evidence type="ECO:0000256" key="9">
    <source>
        <dbReference type="PIRSR" id="PIRSR000294-2"/>
    </source>
</evidence>
<evidence type="ECO:0000256" key="6">
    <source>
        <dbReference type="ARBA" id="ARBA00023002"/>
    </source>
</evidence>
<dbReference type="PROSITE" id="PS51007">
    <property type="entry name" value="CYTC"/>
    <property type="match status" value="2"/>
</dbReference>
<evidence type="ECO:0000259" key="12">
    <source>
        <dbReference type="PROSITE" id="PS51007"/>
    </source>
</evidence>
<feature type="domain" description="Cytochrome c" evidence="12">
    <location>
        <begin position="199"/>
        <end position="322"/>
    </location>
</feature>
<evidence type="ECO:0000256" key="10">
    <source>
        <dbReference type="SAM" id="MobiDB-lite"/>
    </source>
</evidence>
<evidence type="ECO:0000256" key="8">
    <source>
        <dbReference type="PIRSR" id="PIRSR000294-1"/>
    </source>
</evidence>
<feature type="domain" description="Cytochrome c" evidence="12">
    <location>
        <begin position="50"/>
        <end position="180"/>
    </location>
</feature>
<keyword evidence="4 11" id="KW-0732">Signal</keyword>
<evidence type="ECO:0000313" key="14">
    <source>
        <dbReference type="Proteomes" id="UP001138802"/>
    </source>
</evidence>
<dbReference type="GO" id="GO:0009055">
    <property type="term" value="F:electron transfer activity"/>
    <property type="evidence" value="ECO:0007669"/>
    <property type="project" value="InterPro"/>
</dbReference>
<keyword evidence="2 8" id="KW-0349">Heme</keyword>
<comment type="PTM">
    <text evidence="8">Binds 2 heme groups per subunit.</text>
</comment>
<feature type="binding site" description="covalent" evidence="8">
    <location>
        <position position="72"/>
    </location>
    <ligand>
        <name>heme c</name>
        <dbReference type="ChEBI" id="CHEBI:61717"/>
        <label>1</label>
    </ligand>
</feature>
<evidence type="ECO:0000256" key="1">
    <source>
        <dbReference type="ARBA" id="ARBA00004418"/>
    </source>
</evidence>
<evidence type="ECO:0000256" key="4">
    <source>
        <dbReference type="ARBA" id="ARBA00022729"/>
    </source>
</evidence>
<dbReference type="InterPro" id="IPR036909">
    <property type="entry name" value="Cyt_c-like_dom_sf"/>
</dbReference>
<keyword evidence="7 9" id="KW-0408">Iron</keyword>
<dbReference type="AlphaFoldDB" id="A0A9X0WKH0"/>
<sequence>MMKKRDLIPGLLLLSSPWLSTALADTTPASATPSALPPVTHPADNPGTPEKIALGHQLFVDPRLSASGEMSCQGCHYHHLGWTDGKVLSPKDNGELNTRHTPTLYNVGYQTAWYWDGRATSLEGQILAAWRAQINADPEVVTERINAAPEYVEQFQEVFGTSATPETVVQALAAYLRTKNSDDSPWDRYERGQSDAVSADAIAGYDLFVGKAGCAACHAPPYYGNSTFFNIGLEYGKADPDPGRFNVTQDEADRGAFKTPTLRSVALSAPYFHDGSRATLVEAVTYMASGGGQDPQQSELLVDRGLSDVEIAQLVAFLESLTSEEPWEAPAIPE</sequence>
<dbReference type="GO" id="GO:0020037">
    <property type="term" value="F:heme binding"/>
    <property type="evidence" value="ECO:0007669"/>
    <property type="project" value="InterPro"/>
</dbReference>
<keyword evidence="5" id="KW-0574">Periplasm</keyword>
<protein>
    <submittedName>
        <fullName evidence="13">Cytochrome-c peroxidase</fullName>
    </submittedName>
</protein>
<dbReference type="SUPFAM" id="SSF46626">
    <property type="entry name" value="Cytochrome c"/>
    <property type="match status" value="2"/>
</dbReference>
<dbReference type="Pfam" id="PF03150">
    <property type="entry name" value="CCP_MauG"/>
    <property type="match status" value="1"/>
</dbReference>
<gene>
    <name evidence="13" type="ORF">CKO25_17515</name>
</gene>
<evidence type="ECO:0000256" key="3">
    <source>
        <dbReference type="ARBA" id="ARBA00022723"/>
    </source>
</evidence>
<feature type="binding site" description="covalent" evidence="8">
    <location>
        <position position="214"/>
    </location>
    <ligand>
        <name>heme c</name>
        <dbReference type="ChEBI" id="CHEBI:61717"/>
        <label>2</label>
    </ligand>
</feature>
<reference evidence="13 14" key="1">
    <citation type="journal article" date="2020" name="Microorganisms">
        <title>Osmotic Adaptation and Compatible Solute Biosynthesis of Phototrophic Bacteria as Revealed from Genome Analyses.</title>
        <authorList>
            <person name="Imhoff J.F."/>
            <person name="Rahn T."/>
            <person name="Kunzel S."/>
            <person name="Keller A."/>
            <person name="Neulinger S.C."/>
        </authorList>
    </citation>
    <scope>NUCLEOTIDE SEQUENCE [LARGE SCALE GENOMIC DNA]</scope>
    <source>
        <strain evidence="13 14">DSM 21303</strain>
    </source>
</reference>
<keyword evidence="6" id="KW-0560">Oxidoreductase</keyword>
<dbReference type="GO" id="GO:0046872">
    <property type="term" value="F:metal ion binding"/>
    <property type="evidence" value="ECO:0007669"/>
    <property type="project" value="UniProtKB-KW"/>
</dbReference>
<name>A0A9X0WKH0_9GAMM</name>
<feature type="binding site" description="covalent" evidence="8">
    <location>
        <position position="217"/>
    </location>
    <ligand>
        <name>heme c</name>
        <dbReference type="ChEBI" id="CHEBI:61717"/>
        <label>2</label>
    </ligand>
</feature>
<evidence type="ECO:0000256" key="11">
    <source>
        <dbReference type="SAM" id="SignalP"/>
    </source>
</evidence>
<comment type="cofactor">
    <cofactor evidence="8">
        <name>heme</name>
        <dbReference type="ChEBI" id="CHEBI:30413"/>
    </cofactor>
    <text evidence="8">Binds 2 heme groups.</text>
</comment>
<feature type="binding site" description="axial binding residue" evidence="9">
    <location>
        <position position="218"/>
    </location>
    <ligand>
        <name>heme c</name>
        <dbReference type="ChEBI" id="CHEBI:61717"/>
        <label>2</label>
    </ligand>
    <ligandPart>
        <name>Fe</name>
        <dbReference type="ChEBI" id="CHEBI:18248"/>
    </ligandPart>
</feature>
<accession>A0A9X0WKH0</accession>
<dbReference type="InterPro" id="IPR051395">
    <property type="entry name" value="Cytochrome_c_Peroxidase/MauG"/>
</dbReference>
<organism evidence="13 14">
    <name type="scientific">Thiocapsa imhoffii</name>
    <dbReference type="NCBI Taxonomy" id="382777"/>
    <lineage>
        <taxon>Bacteria</taxon>
        <taxon>Pseudomonadati</taxon>
        <taxon>Pseudomonadota</taxon>
        <taxon>Gammaproteobacteria</taxon>
        <taxon>Chromatiales</taxon>
        <taxon>Chromatiaceae</taxon>
        <taxon>Thiocapsa</taxon>
    </lineage>
</organism>
<dbReference type="PIRSF" id="PIRSF000294">
    <property type="entry name" value="Cytochrome-c_peroxidase"/>
    <property type="match status" value="1"/>
</dbReference>
<dbReference type="PANTHER" id="PTHR30600">
    <property type="entry name" value="CYTOCHROME C PEROXIDASE-RELATED"/>
    <property type="match status" value="1"/>
</dbReference>
<feature type="chain" id="PRO_5040747769" evidence="11">
    <location>
        <begin position="25"/>
        <end position="334"/>
    </location>
</feature>
<dbReference type="RefSeq" id="WP_200389223.1">
    <property type="nucleotide sequence ID" value="NZ_NRSD01000024.1"/>
</dbReference>
<dbReference type="InterPro" id="IPR026259">
    <property type="entry name" value="MauG/Cytc_peroxidase"/>
</dbReference>
<comment type="subcellular location">
    <subcellularLocation>
        <location evidence="1">Periplasm</location>
    </subcellularLocation>
</comment>
<feature type="binding site" description="axial binding residue" evidence="9">
    <location>
        <position position="287"/>
    </location>
    <ligand>
        <name>heme c</name>
        <dbReference type="ChEBI" id="CHEBI:61717"/>
        <label>2</label>
    </ligand>
    <ligandPart>
        <name>Fe</name>
        <dbReference type="ChEBI" id="CHEBI:18248"/>
    </ligandPart>
</feature>
<feature type="binding site" description="axial binding residue" evidence="9">
    <location>
        <position position="76"/>
    </location>
    <ligand>
        <name>heme c</name>
        <dbReference type="ChEBI" id="CHEBI:61717"/>
        <label>1</label>
    </ligand>
    <ligandPart>
        <name>Fe</name>
        <dbReference type="ChEBI" id="CHEBI:18248"/>
    </ligandPart>
</feature>
<keyword evidence="14" id="KW-1185">Reference proteome</keyword>
<keyword evidence="13" id="KW-0575">Peroxidase</keyword>
<dbReference type="Pfam" id="PF00034">
    <property type="entry name" value="Cytochrom_C"/>
    <property type="match status" value="1"/>
</dbReference>
<dbReference type="EMBL" id="NRSD01000024">
    <property type="protein sequence ID" value="MBK1646411.1"/>
    <property type="molecule type" value="Genomic_DNA"/>
</dbReference>
<evidence type="ECO:0000313" key="13">
    <source>
        <dbReference type="EMBL" id="MBK1646411.1"/>
    </source>
</evidence>
<feature type="binding site" description="covalent" evidence="8">
    <location>
        <position position="75"/>
    </location>
    <ligand>
        <name>heme c</name>
        <dbReference type="ChEBI" id="CHEBI:61717"/>
        <label>1</label>
    </ligand>
</feature>
<evidence type="ECO:0000256" key="7">
    <source>
        <dbReference type="ARBA" id="ARBA00023004"/>
    </source>
</evidence>